<sequence>MDSNEKKSDPPLYDEVERFYSFPDVSPKTASGILKGCLEDARCGLWRNIGELQASRPR</sequence>
<evidence type="ECO:0000313" key="1">
    <source>
        <dbReference type="EMBL" id="KAJ9579925.1"/>
    </source>
</evidence>
<dbReference type="AlphaFoldDB" id="A0AAD8E7B0"/>
<dbReference type="Proteomes" id="UP001233999">
    <property type="component" value="Unassembled WGS sequence"/>
</dbReference>
<proteinExistence type="predicted"/>
<feature type="non-terminal residue" evidence="1">
    <location>
        <position position="1"/>
    </location>
</feature>
<keyword evidence="2" id="KW-1185">Reference proteome</keyword>
<organism evidence="1 2">
    <name type="scientific">Diploptera punctata</name>
    <name type="common">Pacific beetle cockroach</name>
    <dbReference type="NCBI Taxonomy" id="6984"/>
    <lineage>
        <taxon>Eukaryota</taxon>
        <taxon>Metazoa</taxon>
        <taxon>Ecdysozoa</taxon>
        <taxon>Arthropoda</taxon>
        <taxon>Hexapoda</taxon>
        <taxon>Insecta</taxon>
        <taxon>Pterygota</taxon>
        <taxon>Neoptera</taxon>
        <taxon>Polyneoptera</taxon>
        <taxon>Dictyoptera</taxon>
        <taxon>Blattodea</taxon>
        <taxon>Blaberoidea</taxon>
        <taxon>Blaberidae</taxon>
        <taxon>Diplopterinae</taxon>
        <taxon>Diploptera</taxon>
    </lineage>
</organism>
<reference evidence="1" key="2">
    <citation type="submission" date="2023-05" db="EMBL/GenBank/DDBJ databases">
        <authorList>
            <person name="Fouks B."/>
        </authorList>
    </citation>
    <scope>NUCLEOTIDE SEQUENCE</scope>
    <source>
        <strain evidence="1">Stay&amp;Tobe</strain>
        <tissue evidence="1">Testes</tissue>
    </source>
</reference>
<protein>
    <submittedName>
        <fullName evidence="1">Uncharacterized protein</fullName>
    </submittedName>
</protein>
<accession>A0AAD8E7B0</accession>
<name>A0AAD8E7B0_DIPPU</name>
<dbReference type="EMBL" id="JASPKZ010008367">
    <property type="protein sequence ID" value="KAJ9579925.1"/>
    <property type="molecule type" value="Genomic_DNA"/>
</dbReference>
<reference evidence="1" key="1">
    <citation type="journal article" date="2023" name="IScience">
        <title>Live-bearing cockroach genome reveals convergent evolutionary mechanisms linked to viviparity in insects and beyond.</title>
        <authorList>
            <person name="Fouks B."/>
            <person name="Harrison M.C."/>
            <person name="Mikhailova A.A."/>
            <person name="Marchal E."/>
            <person name="English S."/>
            <person name="Carruthers M."/>
            <person name="Jennings E.C."/>
            <person name="Chiamaka E.L."/>
            <person name="Frigard R.A."/>
            <person name="Pippel M."/>
            <person name="Attardo G.M."/>
            <person name="Benoit J.B."/>
            <person name="Bornberg-Bauer E."/>
            <person name="Tobe S.S."/>
        </authorList>
    </citation>
    <scope>NUCLEOTIDE SEQUENCE</scope>
    <source>
        <strain evidence="1">Stay&amp;Tobe</strain>
    </source>
</reference>
<evidence type="ECO:0000313" key="2">
    <source>
        <dbReference type="Proteomes" id="UP001233999"/>
    </source>
</evidence>
<gene>
    <name evidence="1" type="ORF">L9F63_004398</name>
</gene>
<comment type="caution">
    <text evidence="1">The sequence shown here is derived from an EMBL/GenBank/DDBJ whole genome shotgun (WGS) entry which is preliminary data.</text>
</comment>